<dbReference type="Proteomes" id="UP000785679">
    <property type="component" value="Unassembled WGS sequence"/>
</dbReference>
<comment type="caution">
    <text evidence="2">The sequence shown here is derived from an EMBL/GenBank/DDBJ whole genome shotgun (WGS) entry which is preliminary data.</text>
</comment>
<dbReference type="AlphaFoldDB" id="A0A8J8T4J8"/>
<organism evidence="2 3">
    <name type="scientific">Halteria grandinella</name>
    <dbReference type="NCBI Taxonomy" id="5974"/>
    <lineage>
        <taxon>Eukaryota</taxon>
        <taxon>Sar</taxon>
        <taxon>Alveolata</taxon>
        <taxon>Ciliophora</taxon>
        <taxon>Intramacronucleata</taxon>
        <taxon>Spirotrichea</taxon>
        <taxon>Stichotrichia</taxon>
        <taxon>Sporadotrichida</taxon>
        <taxon>Halteriidae</taxon>
        <taxon>Halteria</taxon>
    </lineage>
</organism>
<feature type="compositionally biased region" description="Pro residues" evidence="1">
    <location>
        <begin position="1"/>
        <end position="10"/>
    </location>
</feature>
<accession>A0A8J8T4J8</accession>
<proteinExistence type="predicted"/>
<evidence type="ECO:0000256" key="1">
    <source>
        <dbReference type="SAM" id="MobiDB-lite"/>
    </source>
</evidence>
<protein>
    <submittedName>
        <fullName evidence="2">Uncharacterized protein</fullName>
    </submittedName>
</protein>
<sequence length="111" mass="12357">MARANTPPPRQNLIEVNHHHFQRSSLTPDAKNSLSGGSGRGQYGSQAPTNSAPVDMAKMYQKRTYQDFYNQNHTTANSINRRPPPGLTSNNIATTPLYLPQSNPLQRKRLA</sequence>
<evidence type="ECO:0000313" key="2">
    <source>
        <dbReference type="EMBL" id="TNV81306.1"/>
    </source>
</evidence>
<evidence type="ECO:0000313" key="3">
    <source>
        <dbReference type="Proteomes" id="UP000785679"/>
    </source>
</evidence>
<dbReference type="EMBL" id="RRYP01006313">
    <property type="protein sequence ID" value="TNV81306.1"/>
    <property type="molecule type" value="Genomic_DNA"/>
</dbReference>
<feature type="compositionally biased region" description="Polar residues" evidence="1">
    <location>
        <begin position="23"/>
        <end position="32"/>
    </location>
</feature>
<keyword evidence="3" id="KW-1185">Reference proteome</keyword>
<feature type="region of interest" description="Disordered" evidence="1">
    <location>
        <begin position="1"/>
        <end position="58"/>
    </location>
</feature>
<feature type="region of interest" description="Disordered" evidence="1">
    <location>
        <begin position="70"/>
        <end position="111"/>
    </location>
</feature>
<feature type="compositionally biased region" description="Polar residues" evidence="1">
    <location>
        <begin position="87"/>
        <end position="105"/>
    </location>
</feature>
<reference evidence="2" key="1">
    <citation type="submission" date="2019-06" db="EMBL/GenBank/DDBJ databases">
        <authorList>
            <person name="Zheng W."/>
        </authorList>
    </citation>
    <scope>NUCLEOTIDE SEQUENCE</scope>
    <source>
        <strain evidence="2">QDHG01</strain>
    </source>
</reference>
<name>A0A8J8T4J8_HALGN</name>
<gene>
    <name evidence="2" type="ORF">FGO68_gene10305</name>
</gene>
<feature type="compositionally biased region" description="Polar residues" evidence="1">
    <location>
        <begin position="70"/>
        <end position="80"/>
    </location>
</feature>